<dbReference type="RefSeq" id="WP_184937479.1">
    <property type="nucleotide sequence ID" value="NZ_JACHJV010000001.1"/>
</dbReference>
<sequence length="103" mass="11389">MVVESARWPLVWTGFLLMAMSVRLAVTVRTHRHRRIGAGRRPSYLEWLPGLAGLIVVVAELPRILRLDGTVLALAQDFVRLACAGVFGLLLYGGVVLARRLRG</sequence>
<keyword evidence="1" id="KW-0812">Transmembrane</keyword>
<feature type="transmembrane region" description="Helical" evidence="1">
    <location>
        <begin position="47"/>
        <end position="66"/>
    </location>
</feature>
<accession>A0A7W7VX47</accession>
<organism evidence="2 3">
    <name type="scientific">Kitasatospora kifunensis</name>
    <name type="common">Streptomyces kifunensis</name>
    <dbReference type="NCBI Taxonomy" id="58351"/>
    <lineage>
        <taxon>Bacteria</taxon>
        <taxon>Bacillati</taxon>
        <taxon>Actinomycetota</taxon>
        <taxon>Actinomycetes</taxon>
        <taxon>Kitasatosporales</taxon>
        <taxon>Streptomycetaceae</taxon>
        <taxon>Kitasatospora</taxon>
    </lineage>
</organism>
<protein>
    <submittedName>
        <fullName evidence="2">Uncharacterized protein</fullName>
    </submittedName>
</protein>
<keyword evidence="3" id="KW-1185">Reference proteome</keyword>
<dbReference type="Proteomes" id="UP000540506">
    <property type="component" value="Unassembled WGS sequence"/>
</dbReference>
<dbReference type="AlphaFoldDB" id="A0A7W7VX47"/>
<proteinExistence type="predicted"/>
<feature type="transmembrane region" description="Helical" evidence="1">
    <location>
        <begin position="6"/>
        <end position="26"/>
    </location>
</feature>
<evidence type="ECO:0000313" key="2">
    <source>
        <dbReference type="EMBL" id="MBB4925349.1"/>
    </source>
</evidence>
<name>A0A7W7VX47_KITKI</name>
<dbReference type="EMBL" id="JACHJV010000001">
    <property type="protein sequence ID" value="MBB4925349.1"/>
    <property type="molecule type" value="Genomic_DNA"/>
</dbReference>
<evidence type="ECO:0000256" key="1">
    <source>
        <dbReference type="SAM" id="Phobius"/>
    </source>
</evidence>
<evidence type="ECO:0000313" key="3">
    <source>
        <dbReference type="Proteomes" id="UP000540506"/>
    </source>
</evidence>
<reference evidence="2 3" key="1">
    <citation type="submission" date="2020-08" db="EMBL/GenBank/DDBJ databases">
        <title>Sequencing the genomes of 1000 actinobacteria strains.</title>
        <authorList>
            <person name="Klenk H.-P."/>
        </authorList>
    </citation>
    <scope>NUCLEOTIDE SEQUENCE [LARGE SCALE GENOMIC DNA]</scope>
    <source>
        <strain evidence="2 3">DSM 41654</strain>
    </source>
</reference>
<keyword evidence="1" id="KW-0472">Membrane</keyword>
<comment type="caution">
    <text evidence="2">The sequence shown here is derived from an EMBL/GenBank/DDBJ whole genome shotgun (WGS) entry which is preliminary data.</text>
</comment>
<feature type="transmembrane region" description="Helical" evidence="1">
    <location>
        <begin position="78"/>
        <end position="98"/>
    </location>
</feature>
<gene>
    <name evidence="2" type="ORF">FHR34_004342</name>
</gene>
<keyword evidence="1" id="KW-1133">Transmembrane helix</keyword>